<dbReference type="GO" id="GO:0004789">
    <property type="term" value="F:thiamine-phosphate diphosphorylase activity"/>
    <property type="evidence" value="ECO:0007669"/>
    <property type="project" value="TreeGrafter"/>
</dbReference>
<dbReference type="InterPro" id="IPR036206">
    <property type="entry name" value="ThiamineP_synth_sf"/>
</dbReference>
<feature type="domain" description="Thiamine phosphate synthase/TenI" evidence="3">
    <location>
        <begin position="6"/>
        <end position="184"/>
    </location>
</feature>
<evidence type="ECO:0000259" key="3">
    <source>
        <dbReference type="Pfam" id="PF02581"/>
    </source>
</evidence>
<dbReference type="Gene3D" id="3.20.20.70">
    <property type="entry name" value="Aldolase class I"/>
    <property type="match status" value="1"/>
</dbReference>
<dbReference type="Proteomes" id="UP000823927">
    <property type="component" value="Unassembled WGS sequence"/>
</dbReference>
<dbReference type="SUPFAM" id="SSF51391">
    <property type="entry name" value="Thiamin phosphate synthase"/>
    <property type="match status" value="1"/>
</dbReference>
<organism evidence="4 5">
    <name type="scientific">Candidatus Scybalocola faecigallinarum</name>
    <dbReference type="NCBI Taxonomy" id="2840941"/>
    <lineage>
        <taxon>Bacteria</taxon>
        <taxon>Bacillati</taxon>
        <taxon>Bacillota</taxon>
        <taxon>Clostridia</taxon>
        <taxon>Lachnospirales</taxon>
        <taxon>Lachnospiraceae</taxon>
        <taxon>Lachnospiraceae incertae sedis</taxon>
        <taxon>Candidatus Scybalocola (ex Gilroy et al. 2021)</taxon>
    </lineage>
</organism>
<dbReference type="AlphaFoldDB" id="A0A9D1F3Y6"/>
<accession>A0A9D1F3Y6</accession>
<protein>
    <submittedName>
        <fullName evidence="4">Thiamine phosphate synthase</fullName>
    </submittedName>
</protein>
<gene>
    <name evidence="4" type="ORF">IAB46_03655</name>
</gene>
<name>A0A9D1F3Y6_9FIRM</name>
<reference evidence="4" key="2">
    <citation type="journal article" date="2021" name="PeerJ">
        <title>Extensive microbial diversity within the chicken gut microbiome revealed by metagenomics and culture.</title>
        <authorList>
            <person name="Gilroy R."/>
            <person name="Ravi A."/>
            <person name="Getino M."/>
            <person name="Pursley I."/>
            <person name="Horton D.L."/>
            <person name="Alikhan N.F."/>
            <person name="Baker D."/>
            <person name="Gharbi K."/>
            <person name="Hall N."/>
            <person name="Watson M."/>
            <person name="Adriaenssens E.M."/>
            <person name="Foster-Nyarko E."/>
            <person name="Jarju S."/>
            <person name="Secka A."/>
            <person name="Antonio M."/>
            <person name="Oren A."/>
            <person name="Chaudhuri R.R."/>
            <person name="La Ragione R."/>
            <person name="Hildebrand F."/>
            <person name="Pallen M.J."/>
        </authorList>
    </citation>
    <scope>NUCLEOTIDE SEQUENCE</scope>
    <source>
        <strain evidence="4">CHK178-757</strain>
    </source>
</reference>
<keyword evidence="2" id="KW-0784">Thiamine biosynthesis</keyword>
<comment type="caution">
    <text evidence="4">The sequence shown here is derived from an EMBL/GenBank/DDBJ whole genome shotgun (WGS) entry which is preliminary data.</text>
</comment>
<dbReference type="GO" id="GO:0005737">
    <property type="term" value="C:cytoplasm"/>
    <property type="evidence" value="ECO:0007669"/>
    <property type="project" value="TreeGrafter"/>
</dbReference>
<evidence type="ECO:0000313" key="4">
    <source>
        <dbReference type="EMBL" id="HIS46652.1"/>
    </source>
</evidence>
<evidence type="ECO:0000256" key="2">
    <source>
        <dbReference type="ARBA" id="ARBA00022977"/>
    </source>
</evidence>
<reference evidence="4" key="1">
    <citation type="submission" date="2020-10" db="EMBL/GenBank/DDBJ databases">
        <authorList>
            <person name="Gilroy R."/>
        </authorList>
    </citation>
    <scope>NUCLEOTIDE SEQUENCE</scope>
    <source>
        <strain evidence="4">CHK178-757</strain>
    </source>
</reference>
<dbReference type="InterPro" id="IPR022998">
    <property type="entry name" value="ThiamineP_synth_TenI"/>
</dbReference>
<dbReference type="InterPro" id="IPR013785">
    <property type="entry name" value="Aldolase_TIM"/>
</dbReference>
<sequence length="195" mass="20662">MPANVICITNRHLCSPSGRSFLEQLEKIAQGGPRQIILREKDLDEESYLSLLLKCRDICQAHAVPLYAHTFIGAAKAAGISRIHLPLPLLIKNGGRPKDFTSVGTSIHSLEDAKKAAALGVDYMTAGHIFETDCKAGLPGRGLRFLAKVCAASPVPVYAIGGITPQNMPDILNAGAAGGCMMSSLMGAKNPETLL</sequence>
<evidence type="ECO:0000256" key="1">
    <source>
        <dbReference type="ARBA" id="ARBA00004948"/>
    </source>
</evidence>
<dbReference type="Pfam" id="PF02581">
    <property type="entry name" value="TMP-TENI"/>
    <property type="match status" value="1"/>
</dbReference>
<comment type="pathway">
    <text evidence="1">Cofactor biosynthesis; thiamine diphosphate biosynthesis.</text>
</comment>
<dbReference type="PANTHER" id="PTHR20857:SF15">
    <property type="entry name" value="THIAMINE-PHOSPHATE SYNTHASE"/>
    <property type="match status" value="1"/>
</dbReference>
<dbReference type="PANTHER" id="PTHR20857">
    <property type="entry name" value="THIAMINE-PHOSPHATE PYROPHOSPHORYLASE"/>
    <property type="match status" value="1"/>
</dbReference>
<evidence type="ECO:0000313" key="5">
    <source>
        <dbReference type="Proteomes" id="UP000823927"/>
    </source>
</evidence>
<proteinExistence type="predicted"/>
<dbReference type="CDD" id="cd00564">
    <property type="entry name" value="TMP_TenI"/>
    <property type="match status" value="1"/>
</dbReference>
<dbReference type="GO" id="GO:0009228">
    <property type="term" value="P:thiamine biosynthetic process"/>
    <property type="evidence" value="ECO:0007669"/>
    <property type="project" value="UniProtKB-KW"/>
</dbReference>
<dbReference type="EMBL" id="DVIT01000014">
    <property type="protein sequence ID" value="HIS46652.1"/>
    <property type="molecule type" value="Genomic_DNA"/>
</dbReference>